<dbReference type="GeneID" id="93879175"/>
<dbReference type="EMBL" id="MDEK01000006">
    <property type="protein sequence ID" value="PPU83073.1"/>
    <property type="molecule type" value="Genomic_DNA"/>
</dbReference>
<proteinExistence type="predicted"/>
<organism evidence="1 2">
    <name type="scientific">Xanthomonas sacchari</name>
    <dbReference type="NCBI Taxonomy" id="56458"/>
    <lineage>
        <taxon>Bacteria</taxon>
        <taxon>Pseudomonadati</taxon>
        <taxon>Pseudomonadota</taxon>
        <taxon>Gammaproteobacteria</taxon>
        <taxon>Lysobacterales</taxon>
        <taxon>Lysobacteraceae</taxon>
        <taxon>Xanthomonas</taxon>
    </lineage>
</organism>
<sequence length="265" mass="29069">MDTFAPPLAGQCCLCGSTGALSGEHKVKAAALRSEFGAQPMVIGRPGERYRHAQSPSSKQFHFSARICGTCNNARTQPADLAFDAFRGLALELLKAGGDPAKVYEDPRFNANGGTLYLDVFRYFAKLMCCHLAEVGATFYQPIADFAIGISDKNYVLLCVDADVAYRRLQENGAIHSYAAHGGLIVTGNPQSLAPEAFHSTLTIGPVRYCYRIHLNEVGQAQLQYEHPDFYEWCQRRIRHAIDNPMSDDDRELLGLNGLSPLAPV</sequence>
<dbReference type="AlphaFoldDB" id="A0A2P5Z546"/>
<dbReference type="Proteomes" id="UP000247346">
    <property type="component" value="Unassembled WGS sequence"/>
</dbReference>
<comment type="caution">
    <text evidence="1">The sequence shown here is derived from an EMBL/GenBank/DDBJ whole genome shotgun (WGS) entry which is preliminary data.</text>
</comment>
<name>A0A2P5Z546_9XANT</name>
<evidence type="ECO:0000313" key="1">
    <source>
        <dbReference type="EMBL" id="PPU83073.1"/>
    </source>
</evidence>
<dbReference type="RefSeq" id="WP_081481879.1">
    <property type="nucleotide sequence ID" value="NZ_CP132343.1"/>
</dbReference>
<accession>A0A2P5Z546</accession>
<evidence type="ECO:0000313" key="2">
    <source>
        <dbReference type="Proteomes" id="UP000247346"/>
    </source>
</evidence>
<gene>
    <name evidence="1" type="ORF">XsacCFBP4641_07795</name>
</gene>
<dbReference type="OrthoDB" id="9150066at2"/>
<protein>
    <submittedName>
        <fullName evidence="1">Uncharacterized protein</fullName>
    </submittedName>
</protein>
<reference evidence="1 2" key="1">
    <citation type="submission" date="2016-08" db="EMBL/GenBank/DDBJ databases">
        <authorList>
            <person name="Seilhamer J.J."/>
        </authorList>
    </citation>
    <scope>NUCLEOTIDE SEQUENCE [LARGE SCALE GENOMIC DNA]</scope>
    <source>
        <strain evidence="1 2">CFBP4641</strain>
    </source>
</reference>